<keyword evidence="1" id="KW-1133">Transmembrane helix</keyword>
<evidence type="ECO:0000313" key="3">
    <source>
        <dbReference type="Proteomes" id="UP001212997"/>
    </source>
</evidence>
<feature type="transmembrane region" description="Helical" evidence="1">
    <location>
        <begin position="342"/>
        <end position="361"/>
    </location>
</feature>
<dbReference type="AlphaFoldDB" id="A0AAD5VBP8"/>
<feature type="transmembrane region" description="Helical" evidence="1">
    <location>
        <begin position="458"/>
        <end position="480"/>
    </location>
</feature>
<reference evidence="2" key="1">
    <citation type="submission" date="2022-07" db="EMBL/GenBank/DDBJ databases">
        <title>Genome Sequence of Physisporinus lineatus.</title>
        <authorList>
            <person name="Buettner E."/>
        </authorList>
    </citation>
    <scope>NUCLEOTIDE SEQUENCE</scope>
    <source>
        <strain evidence="2">VT162</strain>
    </source>
</reference>
<proteinExistence type="predicted"/>
<sequence>MPLGSSLDLPHDAEYPLTQIHVVDTNDEKTSSGGTTIAQDGSEIVRPMYPTMVVERYNRNTILPQHSLDYKYVIPRLTTRFDRDHVPHGWIACVHPEGSLYYYKENQRVYTDANVCDTVILREVECFLHALEKYAEEEFIKIPPKSELVIELTKPDGGEDLVWEYYYVNPESRTLFWLHDFDVTWWLSELIGETSPPHIKHEIERYFWTHLEYFPHGHTLDDHLVRELTDVLIHALADRITSSTSTVPFSAEHVNKMLSITKDIQGTLRFGPLLLETRLTSSTKPKDLPIILFASSVKFLCSHNSNSTGADVSSHYKLDFTVYWEPWKLFIDSVVDEWHQSLLGASMTLLITVVFLSFSGFTDASTSRSPGEILAFISGALCLGSVVLSNLLRRQHGNNALQPIEQAAGFLFQATQRLGGTEMLAAVYTLPYVLMLWGILVFLAAFSYECFVTSDRAALIASGVVWGIITVTVVGSLFVVSPPWSFPGSRGLRWLLRRG</sequence>
<name>A0AAD5VBP8_9APHY</name>
<protein>
    <recommendedName>
        <fullName evidence="4">WW domain-containing protein</fullName>
    </recommendedName>
</protein>
<feature type="transmembrane region" description="Helical" evidence="1">
    <location>
        <begin position="373"/>
        <end position="392"/>
    </location>
</feature>
<feature type="transmembrane region" description="Helical" evidence="1">
    <location>
        <begin position="425"/>
        <end position="446"/>
    </location>
</feature>
<accession>A0AAD5VBP8</accession>
<dbReference type="EMBL" id="JANAWD010000014">
    <property type="protein sequence ID" value="KAJ3491302.1"/>
    <property type="molecule type" value="Genomic_DNA"/>
</dbReference>
<organism evidence="2 3">
    <name type="scientific">Meripilus lineatus</name>
    <dbReference type="NCBI Taxonomy" id="2056292"/>
    <lineage>
        <taxon>Eukaryota</taxon>
        <taxon>Fungi</taxon>
        <taxon>Dikarya</taxon>
        <taxon>Basidiomycota</taxon>
        <taxon>Agaricomycotina</taxon>
        <taxon>Agaricomycetes</taxon>
        <taxon>Polyporales</taxon>
        <taxon>Meripilaceae</taxon>
        <taxon>Meripilus</taxon>
    </lineage>
</organism>
<evidence type="ECO:0000313" key="2">
    <source>
        <dbReference type="EMBL" id="KAJ3491302.1"/>
    </source>
</evidence>
<evidence type="ECO:0000256" key="1">
    <source>
        <dbReference type="SAM" id="Phobius"/>
    </source>
</evidence>
<keyword evidence="1" id="KW-0472">Membrane</keyword>
<comment type="caution">
    <text evidence="2">The sequence shown here is derived from an EMBL/GenBank/DDBJ whole genome shotgun (WGS) entry which is preliminary data.</text>
</comment>
<gene>
    <name evidence="2" type="ORF">NLI96_g802</name>
</gene>
<keyword evidence="3" id="KW-1185">Reference proteome</keyword>
<keyword evidence="1" id="KW-0812">Transmembrane</keyword>
<evidence type="ECO:0008006" key="4">
    <source>
        <dbReference type="Google" id="ProtNLM"/>
    </source>
</evidence>
<dbReference type="Proteomes" id="UP001212997">
    <property type="component" value="Unassembled WGS sequence"/>
</dbReference>